<feature type="region of interest" description="Disordered" evidence="1">
    <location>
        <begin position="94"/>
        <end position="270"/>
    </location>
</feature>
<reference evidence="2 3" key="1">
    <citation type="submission" date="2018-03" db="EMBL/GenBank/DDBJ databases">
        <title>Defining the species Micromonospora saelicesensis and Micromonospora noduli under the framework of genomics.</title>
        <authorList>
            <person name="Riesco R."/>
            <person name="Trujillo M.E."/>
        </authorList>
    </citation>
    <scope>NUCLEOTIDE SEQUENCE [LARGE SCALE GENOMIC DNA]</scope>
    <source>
        <strain evidence="2 3">LAH08</strain>
    </source>
</reference>
<feature type="compositionally biased region" description="Low complexity" evidence="1">
    <location>
        <begin position="116"/>
        <end position="127"/>
    </location>
</feature>
<dbReference type="Proteomes" id="UP000248966">
    <property type="component" value="Unassembled WGS sequence"/>
</dbReference>
<feature type="compositionally biased region" description="Low complexity" evidence="1">
    <location>
        <begin position="97"/>
        <end position="106"/>
    </location>
</feature>
<evidence type="ECO:0000313" key="3">
    <source>
        <dbReference type="Proteomes" id="UP000248966"/>
    </source>
</evidence>
<accession>A0A328MXN2</accession>
<evidence type="ECO:0000313" key="2">
    <source>
        <dbReference type="EMBL" id="RAN96940.1"/>
    </source>
</evidence>
<proteinExistence type="predicted"/>
<gene>
    <name evidence="2" type="ORF">LAH08_04640</name>
</gene>
<evidence type="ECO:0000256" key="1">
    <source>
        <dbReference type="SAM" id="MobiDB-lite"/>
    </source>
</evidence>
<sequence length="310" mass="34132">MGCRPTQLRRAPCNVDHSTAVSRRSPGVRGPGSGVRGRRCRCRYRDRDGQFHQRPLELNRLRHRPGGWALHQARHLPRTGPPNPTSVARAPPRHLYARAAQAAQAPERPKRPKRPNGPNGPNGPSARTARTAQAPERPERPKRPNGPSGPSGPSARTAQAAQAPERPERPKRPNGPNGPSARTARTAQAPERPERPKRPKRPNGPSDPATLRPCDPATLRPEQSGNRPTRKIAQHPGCSGIHRARHHYIQDRARSRSEMRRPPWAAERGCPAAHRGDRLAFLKVGLSGTGGWPGFLDVESIMGGGHRRRR</sequence>
<protein>
    <submittedName>
        <fullName evidence="2">Putative secreted beta-glucosidase</fullName>
    </submittedName>
</protein>
<feature type="region of interest" description="Disordered" evidence="1">
    <location>
        <begin position="1"/>
        <end position="39"/>
    </location>
</feature>
<feature type="compositionally biased region" description="Basic and acidic residues" evidence="1">
    <location>
        <begin position="248"/>
        <end position="261"/>
    </location>
</feature>
<dbReference type="AlphaFoldDB" id="A0A328MXN2"/>
<name>A0A328MXN2_9ACTN</name>
<organism evidence="2 3">
    <name type="scientific">Micromonospora noduli</name>
    <dbReference type="NCBI Taxonomy" id="709876"/>
    <lineage>
        <taxon>Bacteria</taxon>
        <taxon>Bacillati</taxon>
        <taxon>Actinomycetota</taxon>
        <taxon>Actinomycetes</taxon>
        <taxon>Micromonosporales</taxon>
        <taxon>Micromonosporaceae</taxon>
        <taxon>Micromonospora</taxon>
    </lineage>
</organism>
<dbReference type="EMBL" id="PYAA01000031">
    <property type="protein sequence ID" value="RAN96940.1"/>
    <property type="molecule type" value="Genomic_DNA"/>
</dbReference>
<comment type="caution">
    <text evidence="2">The sequence shown here is derived from an EMBL/GenBank/DDBJ whole genome shotgun (WGS) entry which is preliminary data.</text>
</comment>